<dbReference type="Proteomes" id="UP000249873">
    <property type="component" value="Chromosome"/>
</dbReference>
<comment type="cofactor">
    <cofactor evidence="1">
        <name>Ca(2+)</name>
        <dbReference type="ChEBI" id="CHEBI:29108"/>
    </cofactor>
</comment>
<dbReference type="AlphaFoldDB" id="A0A2Z4GH10"/>
<dbReference type="Gene3D" id="2.70.98.10">
    <property type="match status" value="1"/>
</dbReference>
<name>A0A2Z4GH10_9BACT</name>
<sequence length="345" mass="38022">MSFLNDNNWKDKISHTTQIGGIETSILDNGLGKGTRIAWINTGTGLRFKVVLDRGMDIVDAFFNEHSLAWISHNGVTAPQPFSDEGIDWLKTFSGGLLTTCGLSNVGGPNEDEFGKRGLHGRVSNISAEIESIIQPDPLVGKMDMSITGIIKESTVFGSNLELRRTISCTLGTSEIRISDEVINRGNTTVPVMVLYHVNFGYPLVDEDSKINWDGDWKARDTKSEDIFKDGNDFKTCPPPLADHDGPGEAAAYIEMNTDSEGFSNCGISNEKINLAVNLKYKKDQLPAFCNWQHWGKGEYVTGLEPGTNLPIGQKQAREDGTLQFLKPFESKKIDLAFNISTVKE</sequence>
<dbReference type="GO" id="GO:0030246">
    <property type="term" value="F:carbohydrate binding"/>
    <property type="evidence" value="ECO:0007669"/>
    <property type="project" value="InterPro"/>
</dbReference>
<evidence type="ECO:0000256" key="2">
    <source>
        <dbReference type="ARBA" id="ARBA00011245"/>
    </source>
</evidence>
<evidence type="ECO:0000313" key="4">
    <source>
        <dbReference type="EMBL" id="AWW00326.1"/>
    </source>
</evidence>
<organism evidence="4 5">
    <name type="scientific">Arcticibacterium luteifluviistationis</name>
    <dbReference type="NCBI Taxonomy" id="1784714"/>
    <lineage>
        <taxon>Bacteria</taxon>
        <taxon>Pseudomonadati</taxon>
        <taxon>Bacteroidota</taxon>
        <taxon>Cytophagia</taxon>
        <taxon>Cytophagales</taxon>
        <taxon>Leadbetterellaceae</taxon>
        <taxon>Arcticibacterium</taxon>
    </lineage>
</organism>
<dbReference type="RefSeq" id="WP_111373692.1">
    <property type="nucleotide sequence ID" value="NZ_CP029480.1"/>
</dbReference>
<dbReference type="InterPro" id="IPR014718">
    <property type="entry name" value="GH-type_carb-bd"/>
</dbReference>
<dbReference type="EMBL" id="CP029480">
    <property type="protein sequence ID" value="AWW00326.1"/>
    <property type="molecule type" value="Genomic_DNA"/>
</dbReference>
<dbReference type="KEGG" id="als:DJ013_19970"/>
<proteinExistence type="predicted"/>
<evidence type="ECO:0000256" key="1">
    <source>
        <dbReference type="ARBA" id="ARBA00001913"/>
    </source>
</evidence>
<dbReference type="Pfam" id="PF14486">
    <property type="entry name" value="DUF4432"/>
    <property type="match status" value="1"/>
</dbReference>
<dbReference type="CDD" id="cd09023">
    <property type="entry name" value="Aldose_epim_Ec_c4013"/>
    <property type="match status" value="1"/>
</dbReference>
<gene>
    <name evidence="4" type="ORF">DJ013_19970</name>
</gene>
<keyword evidence="5" id="KW-1185">Reference proteome</keyword>
<comment type="subunit">
    <text evidence="2">Monomer.</text>
</comment>
<keyword evidence="3" id="KW-0106">Calcium</keyword>
<protein>
    <submittedName>
        <fullName evidence="4">DUF4432 domain-containing protein</fullName>
    </submittedName>
</protein>
<evidence type="ECO:0000313" key="5">
    <source>
        <dbReference type="Proteomes" id="UP000249873"/>
    </source>
</evidence>
<dbReference type="OrthoDB" id="9791280at2"/>
<evidence type="ECO:0000256" key="3">
    <source>
        <dbReference type="ARBA" id="ARBA00022837"/>
    </source>
</evidence>
<accession>A0A2Z4GH10</accession>
<dbReference type="InterPro" id="IPR027839">
    <property type="entry name" value="DUF4432"/>
</dbReference>
<reference evidence="4 5" key="1">
    <citation type="submission" date="2018-05" db="EMBL/GenBank/DDBJ databases">
        <title>Complete genome sequence of Arcticibacterium luteifluviistationis SM1504T, a cytophagaceae bacterium isolated from Arctic surface seawater.</title>
        <authorList>
            <person name="Li Y."/>
            <person name="Qin Q.-L."/>
        </authorList>
    </citation>
    <scope>NUCLEOTIDE SEQUENCE [LARGE SCALE GENOMIC DNA]</scope>
    <source>
        <strain evidence="4 5">SM1504</strain>
    </source>
</reference>